<dbReference type="Pfam" id="PF06114">
    <property type="entry name" value="Peptidase_M78"/>
    <property type="match status" value="1"/>
</dbReference>
<comment type="caution">
    <text evidence="2">The sequence shown here is derived from an EMBL/GenBank/DDBJ whole genome shotgun (WGS) entry which is preliminary data.</text>
</comment>
<dbReference type="Proteomes" id="UP000323646">
    <property type="component" value="Unassembled WGS sequence"/>
</dbReference>
<dbReference type="AlphaFoldDB" id="A0A5D6WAM0"/>
<evidence type="ECO:0000259" key="1">
    <source>
        <dbReference type="Pfam" id="PF06114"/>
    </source>
</evidence>
<reference evidence="2 3" key="1">
    <citation type="submission" date="2019-08" db="EMBL/GenBank/DDBJ databases">
        <title>Selenomonas sp. mPRGC5 and Selenomonas sp. mPRGC8 isolated from ruminal fluid of dairy goat (Capra hircus).</title>
        <authorList>
            <person name="Poothong S."/>
            <person name="Nuengjamnong C."/>
            <person name="Tanasupawat S."/>
        </authorList>
    </citation>
    <scope>NUCLEOTIDE SEQUENCE [LARGE SCALE GENOMIC DNA]</scope>
    <source>
        <strain evidence="3">mPRGC5</strain>
    </source>
</reference>
<dbReference type="Gene3D" id="1.10.10.2910">
    <property type="match status" value="1"/>
</dbReference>
<proteinExistence type="predicted"/>
<feature type="domain" description="IrrE N-terminal-like" evidence="1">
    <location>
        <begin position="23"/>
        <end position="138"/>
    </location>
</feature>
<keyword evidence="3" id="KW-1185">Reference proteome</keyword>
<protein>
    <submittedName>
        <fullName evidence="2">ImmA/IrrE family metallo-endopeptidase</fullName>
    </submittedName>
</protein>
<dbReference type="EMBL" id="VTOY01000001">
    <property type="protein sequence ID" value="TYZ24966.1"/>
    <property type="molecule type" value="Genomic_DNA"/>
</dbReference>
<organism evidence="2 3">
    <name type="scientific">Selenomonas ruminis</name>
    <dbReference type="NCBI Taxonomy" id="2593411"/>
    <lineage>
        <taxon>Bacteria</taxon>
        <taxon>Bacillati</taxon>
        <taxon>Bacillota</taxon>
        <taxon>Negativicutes</taxon>
        <taxon>Selenomonadales</taxon>
        <taxon>Selenomonadaceae</taxon>
        <taxon>Selenomonas</taxon>
    </lineage>
</organism>
<name>A0A5D6WAM0_9FIRM</name>
<accession>A0A5D6WAM0</accession>
<gene>
    <name evidence="2" type="ORF">FZ040_02705</name>
</gene>
<dbReference type="OrthoDB" id="9816277at2"/>
<sequence>MDVKAKVNQLIKRCGTDNPVAIAKELGIKVMYAPLGGRKYGNYIKYKRVKTIIIDRDILPPHLFRFVFAHELGHAVCTPNENTQWLDQNTLGVNSSRVEYIANHFATELLLNDRYLQDHATSSIYALANQQGVPESFVGFKQ</sequence>
<evidence type="ECO:0000313" key="3">
    <source>
        <dbReference type="Proteomes" id="UP000323646"/>
    </source>
</evidence>
<evidence type="ECO:0000313" key="2">
    <source>
        <dbReference type="EMBL" id="TYZ24966.1"/>
    </source>
</evidence>
<dbReference type="InterPro" id="IPR010359">
    <property type="entry name" value="IrrE_HExxH"/>
</dbReference>
<dbReference type="RefSeq" id="WP_149170585.1">
    <property type="nucleotide sequence ID" value="NZ_VTOY01000001.1"/>
</dbReference>